<dbReference type="AlphaFoldDB" id="A0A0C3CFM1"/>
<protein>
    <submittedName>
        <fullName evidence="2">Uncharacterized protein</fullName>
    </submittedName>
</protein>
<evidence type="ECO:0000313" key="2">
    <source>
        <dbReference type="EMBL" id="KIM42426.1"/>
    </source>
</evidence>
<sequence length="415" mass="44727">MEHQFRRGIYRPNAQRLSLSLAPLVAQRSLLFRVQTDLARKVNYGELTPTSEGTTPALFTVTASARLISAALSTMSAKSTGSVYSQDSYQSPFVPGEVTVDTRRQAIVFSASLQWTDLSDEDVDVDMTFEVEESLRSPSIVAVVSPVVSKDDSPASLGSDVTLHLLDDRDIPANNSAEPQVAISTKPNASQETQPPATKLKKKRSTEDASTTKRIPKPSKAFVGKIMSRISLQPSKKELSEKRQANARSLNIVHLAPEYQLPELRTPGPLRVSFIAQISPIPAVPALPAAVLPSIATNVTTTTSSYSMETPSRLRLTIPAARTRPSGSTTPPPPSTPAAHPVKKGHRRYKSSPAVANFSFKGWDTENMPPLPPVPVMSVAAPPMGAPSRSFANAKPIARAITPPFPLSRSKQLQA</sequence>
<evidence type="ECO:0000313" key="3">
    <source>
        <dbReference type="Proteomes" id="UP000053424"/>
    </source>
</evidence>
<reference evidence="3" key="2">
    <citation type="submission" date="2015-01" db="EMBL/GenBank/DDBJ databases">
        <title>Evolutionary Origins and Diversification of the Mycorrhizal Mutualists.</title>
        <authorList>
            <consortium name="DOE Joint Genome Institute"/>
            <consortium name="Mycorrhizal Genomics Consortium"/>
            <person name="Kohler A."/>
            <person name="Kuo A."/>
            <person name="Nagy L.G."/>
            <person name="Floudas D."/>
            <person name="Copeland A."/>
            <person name="Barry K.W."/>
            <person name="Cichocki N."/>
            <person name="Veneault-Fourrey C."/>
            <person name="LaButti K."/>
            <person name="Lindquist E.A."/>
            <person name="Lipzen A."/>
            <person name="Lundell T."/>
            <person name="Morin E."/>
            <person name="Murat C."/>
            <person name="Riley R."/>
            <person name="Ohm R."/>
            <person name="Sun H."/>
            <person name="Tunlid A."/>
            <person name="Henrissat B."/>
            <person name="Grigoriev I.V."/>
            <person name="Hibbett D.S."/>
            <person name="Martin F."/>
        </authorList>
    </citation>
    <scope>NUCLEOTIDE SEQUENCE [LARGE SCALE GENOMIC DNA]</scope>
    <source>
        <strain evidence="3">h7</strain>
    </source>
</reference>
<reference evidence="2 3" key="1">
    <citation type="submission" date="2014-04" db="EMBL/GenBank/DDBJ databases">
        <authorList>
            <consortium name="DOE Joint Genome Institute"/>
            <person name="Kuo A."/>
            <person name="Gay G."/>
            <person name="Dore J."/>
            <person name="Kohler A."/>
            <person name="Nagy L.G."/>
            <person name="Floudas D."/>
            <person name="Copeland A."/>
            <person name="Barry K.W."/>
            <person name="Cichocki N."/>
            <person name="Veneault-Fourrey C."/>
            <person name="LaButti K."/>
            <person name="Lindquist E.A."/>
            <person name="Lipzen A."/>
            <person name="Lundell T."/>
            <person name="Morin E."/>
            <person name="Murat C."/>
            <person name="Sun H."/>
            <person name="Tunlid A."/>
            <person name="Henrissat B."/>
            <person name="Grigoriev I.V."/>
            <person name="Hibbett D.S."/>
            <person name="Martin F."/>
            <person name="Nordberg H.P."/>
            <person name="Cantor M.N."/>
            <person name="Hua S.X."/>
        </authorList>
    </citation>
    <scope>NUCLEOTIDE SEQUENCE [LARGE SCALE GENOMIC DNA]</scope>
    <source>
        <strain evidence="3">h7</strain>
    </source>
</reference>
<dbReference type="HOGENOM" id="CLU_662321_0_0_1"/>
<gene>
    <name evidence="2" type="ORF">M413DRAFT_133675</name>
</gene>
<dbReference type="EMBL" id="KN831778">
    <property type="protein sequence ID" value="KIM42426.1"/>
    <property type="molecule type" value="Genomic_DNA"/>
</dbReference>
<proteinExistence type="predicted"/>
<feature type="compositionally biased region" description="Polar residues" evidence="1">
    <location>
        <begin position="173"/>
        <end position="196"/>
    </location>
</feature>
<keyword evidence="3" id="KW-1185">Reference proteome</keyword>
<feature type="region of interest" description="Disordered" evidence="1">
    <location>
        <begin position="171"/>
        <end position="216"/>
    </location>
</feature>
<dbReference type="OrthoDB" id="3067187at2759"/>
<organism evidence="2 3">
    <name type="scientific">Hebeloma cylindrosporum</name>
    <dbReference type="NCBI Taxonomy" id="76867"/>
    <lineage>
        <taxon>Eukaryota</taxon>
        <taxon>Fungi</taxon>
        <taxon>Dikarya</taxon>
        <taxon>Basidiomycota</taxon>
        <taxon>Agaricomycotina</taxon>
        <taxon>Agaricomycetes</taxon>
        <taxon>Agaricomycetidae</taxon>
        <taxon>Agaricales</taxon>
        <taxon>Agaricineae</taxon>
        <taxon>Hymenogastraceae</taxon>
        <taxon>Hebeloma</taxon>
    </lineage>
</organism>
<evidence type="ECO:0000256" key="1">
    <source>
        <dbReference type="SAM" id="MobiDB-lite"/>
    </source>
</evidence>
<dbReference type="Proteomes" id="UP000053424">
    <property type="component" value="Unassembled WGS sequence"/>
</dbReference>
<accession>A0A0C3CFM1</accession>
<name>A0A0C3CFM1_HEBCY</name>
<feature type="region of interest" description="Disordered" evidence="1">
    <location>
        <begin position="320"/>
        <end position="348"/>
    </location>
</feature>